<accession>A0A412TQ39</accession>
<keyword evidence="4 5" id="KW-0479">Metal-binding</keyword>
<dbReference type="PIRSF" id="PIRSF037489">
    <property type="entry name" value="UCP037489_NIF3_YqfO"/>
    <property type="match status" value="1"/>
</dbReference>
<organism evidence="7 8">
    <name type="scientific">Odoribacter splanchnicus</name>
    <dbReference type="NCBI Taxonomy" id="28118"/>
    <lineage>
        <taxon>Bacteria</taxon>
        <taxon>Pseudomonadati</taxon>
        <taxon>Bacteroidota</taxon>
        <taxon>Bacteroidia</taxon>
        <taxon>Bacteroidales</taxon>
        <taxon>Odoribacteraceae</taxon>
        <taxon>Odoribacter</taxon>
    </lineage>
</organism>
<feature type="binding site" evidence="6">
    <location>
        <position position="72"/>
    </location>
    <ligand>
        <name>a divalent metal cation</name>
        <dbReference type="ChEBI" id="CHEBI:60240"/>
        <label>1</label>
    </ligand>
</feature>
<dbReference type="PANTHER" id="PTHR13799:SF14">
    <property type="entry name" value="GTP CYCLOHYDROLASE 1 TYPE 2 HOMOLOG"/>
    <property type="match status" value="1"/>
</dbReference>
<dbReference type="InterPro" id="IPR017221">
    <property type="entry name" value="DUF34/NIF3_bac"/>
</dbReference>
<feature type="binding site" evidence="6">
    <location>
        <position position="110"/>
    </location>
    <ligand>
        <name>a divalent metal cation</name>
        <dbReference type="ChEBI" id="CHEBI:60240"/>
        <label>1</label>
    </ligand>
</feature>
<feature type="binding site" evidence="6">
    <location>
        <position position="71"/>
    </location>
    <ligand>
        <name>a divalent metal cation</name>
        <dbReference type="ChEBI" id="CHEBI:60240"/>
        <label>1</label>
    </ligand>
</feature>
<evidence type="ECO:0000313" key="8">
    <source>
        <dbReference type="Proteomes" id="UP000284243"/>
    </source>
</evidence>
<dbReference type="AlphaFoldDB" id="A0A412TQ39"/>
<comment type="subunit">
    <text evidence="2">Homohexamer.</text>
</comment>
<reference evidence="7 8" key="1">
    <citation type="submission" date="2018-08" db="EMBL/GenBank/DDBJ databases">
        <title>A genome reference for cultivated species of the human gut microbiota.</title>
        <authorList>
            <person name="Zou Y."/>
            <person name="Xue W."/>
            <person name="Luo G."/>
        </authorList>
    </citation>
    <scope>NUCLEOTIDE SEQUENCE [LARGE SCALE GENOMIC DNA]</scope>
    <source>
        <strain evidence="7 8">AF16-14</strain>
    </source>
</reference>
<dbReference type="Proteomes" id="UP000284243">
    <property type="component" value="Unassembled WGS sequence"/>
</dbReference>
<evidence type="ECO:0000256" key="2">
    <source>
        <dbReference type="ARBA" id="ARBA00011643"/>
    </source>
</evidence>
<evidence type="ECO:0000256" key="4">
    <source>
        <dbReference type="ARBA" id="ARBA00022723"/>
    </source>
</evidence>
<dbReference type="InterPro" id="IPR036069">
    <property type="entry name" value="DUF34/NIF3_sf"/>
</dbReference>
<dbReference type="InterPro" id="IPR015867">
    <property type="entry name" value="N-reg_PII/ATP_PRibTrfase_C"/>
</dbReference>
<feature type="binding site" evidence="6">
    <location>
        <position position="337"/>
    </location>
    <ligand>
        <name>a divalent metal cation</name>
        <dbReference type="ChEBI" id="CHEBI:60240"/>
        <label>1</label>
    </ligand>
</feature>
<name>A0A412TQ39_9BACT</name>
<comment type="caution">
    <text evidence="7">The sequence shown here is derived from an EMBL/GenBank/DDBJ whole genome shotgun (WGS) entry which is preliminary data.</text>
</comment>
<evidence type="ECO:0000256" key="1">
    <source>
        <dbReference type="ARBA" id="ARBA00006964"/>
    </source>
</evidence>
<dbReference type="Gene3D" id="3.40.1390.30">
    <property type="entry name" value="NIF3 (NGG1p interacting factor 3)-like"/>
    <property type="match status" value="1"/>
</dbReference>
<dbReference type="GO" id="GO:0046872">
    <property type="term" value="F:metal ion binding"/>
    <property type="evidence" value="ECO:0007669"/>
    <property type="project" value="UniProtKB-UniRule"/>
</dbReference>
<dbReference type="InterPro" id="IPR002678">
    <property type="entry name" value="DUF34/NIF3"/>
</dbReference>
<dbReference type="FunFam" id="3.40.1390.30:FF:000001">
    <property type="entry name" value="GTP cyclohydrolase 1 type 2"/>
    <property type="match status" value="1"/>
</dbReference>
<dbReference type="GO" id="GO:0005737">
    <property type="term" value="C:cytoplasm"/>
    <property type="evidence" value="ECO:0007669"/>
    <property type="project" value="TreeGrafter"/>
</dbReference>
<comment type="similarity">
    <text evidence="1 5">Belongs to the GTP cyclohydrolase I type 2/NIF3 family.</text>
</comment>
<evidence type="ECO:0000256" key="3">
    <source>
        <dbReference type="ARBA" id="ARBA00022112"/>
    </source>
</evidence>
<sequence length="370" mass="41174">MQNQQRPLYVRDILSILENFAPLSLQESYDNAGLICGNPEAEIHSVLLSTDITEEVINEAVQGGHDLLISHHPLTIQGLKNLRPDSYVKRCLIKAIRHNLNIYSAHTNLDAVLHGVSGRMADKLGLQNRKILQPGGKLFSLCFYTPVSKAEEVRQAVLGVGGGHIGNYSHCSFNQKGEGTFHAEAGSHPYVGVIGTLHREEEIKTEITVPEYLLSKSIETLLKVHPYEEPVWNIVNLDNTNPVTGFGIIGELAEPADSLTFLQQVKKTFRCKVVRHTAICKSQIRKVAVCGGSGAFLTSAAIAQGADIYITGDYKYHDFFQAENRLILTDIGHYESEQFTKEIFYELVTKKISNFAIQFSKVETNPIHYL</sequence>
<dbReference type="Gene3D" id="3.30.70.120">
    <property type="match status" value="1"/>
</dbReference>
<gene>
    <name evidence="7" type="ORF">DWW57_10990</name>
</gene>
<evidence type="ECO:0000256" key="6">
    <source>
        <dbReference type="PIRSR" id="PIRSR602678-1"/>
    </source>
</evidence>
<protein>
    <recommendedName>
        <fullName evidence="3 5">GTP cyclohydrolase 1 type 2 homolog</fullName>
    </recommendedName>
</protein>
<dbReference type="Pfam" id="PF01784">
    <property type="entry name" value="DUF34_NIF3"/>
    <property type="match status" value="1"/>
</dbReference>
<dbReference type="RefSeq" id="WP_046451148.1">
    <property type="nucleotide sequence ID" value="NZ_CABJFF010000018.1"/>
</dbReference>
<feature type="binding site" evidence="6">
    <location>
        <position position="333"/>
    </location>
    <ligand>
        <name>a divalent metal cation</name>
        <dbReference type="ChEBI" id="CHEBI:60240"/>
        <label>1</label>
    </ligand>
</feature>
<dbReference type="SUPFAM" id="SSF102705">
    <property type="entry name" value="NIF3 (NGG1p interacting factor 3)-like"/>
    <property type="match status" value="1"/>
</dbReference>
<dbReference type="NCBIfam" id="TIGR00486">
    <property type="entry name" value="YbgI_SA1388"/>
    <property type="match status" value="1"/>
</dbReference>
<dbReference type="EMBL" id="QRYC01000014">
    <property type="protein sequence ID" value="RGU55811.1"/>
    <property type="molecule type" value="Genomic_DNA"/>
</dbReference>
<evidence type="ECO:0000256" key="5">
    <source>
        <dbReference type="PIRNR" id="PIRNR037489"/>
    </source>
</evidence>
<proteinExistence type="inferred from homology"/>
<evidence type="ECO:0000313" key="7">
    <source>
        <dbReference type="EMBL" id="RGU55811.1"/>
    </source>
</evidence>
<dbReference type="PANTHER" id="PTHR13799">
    <property type="entry name" value="NGG1 INTERACTING FACTOR 3"/>
    <property type="match status" value="1"/>
</dbReference>